<keyword evidence="7 8" id="KW-0472">Membrane</keyword>
<dbReference type="GO" id="GO:0005886">
    <property type="term" value="C:plasma membrane"/>
    <property type="evidence" value="ECO:0007669"/>
    <property type="project" value="UniProtKB-SubCell"/>
</dbReference>
<evidence type="ECO:0000256" key="3">
    <source>
        <dbReference type="ARBA" id="ARBA00022448"/>
    </source>
</evidence>
<evidence type="ECO:0000256" key="5">
    <source>
        <dbReference type="ARBA" id="ARBA00022692"/>
    </source>
</evidence>
<dbReference type="OrthoDB" id="9792889at2"/>
<dbReference type="SUPFAM" id="SSF81345">
    <property type="entry name" value="ABC transporter involved in vitamin B12 uptake, BtuC"/>
    <property type="match status" value="1"/>
</dbReference>
<feature type="transmembrane region" description="Helical" evidence="8">
    <location>
        <begin position="241"/>
        <end position="271"/>
    </location>
</feature>
<dbReference type="EMBL" id="QXXA01000024">
    <property type="protein sequence ID" value="NBI08194.1"/>
    <property type="molecule type" value="Genomic_DNA"/>
</dbReference>
<dbReference type="GO" id="GO:0033214">
    <property type="term" value="P:siderophore-iron import into cell"/>
    <property type="evidence" value="ECO:0007669"/>
    <property type="project" value="TreeGrafter"/>
</dbReference>
<feature type="transmembrane region" description="Helical" evidence="8">
    <location>
        <begin position="120"/>
        <end position="141"/>
    </location>
</feature>
<feature type="transmembrane region" description="Helical" evidence="8">
    <location>
        <begin position="153"/>
        <end position="175"/>
    </location>
</feature>
<feature type="transmembrane region" description="Helical" evidence="8">
    <location>
        <begin position="93"/>
        <end position="113"/>
    </location>
</feature>
<sequence length="334" mass="35874">MIRDIGFKVILIYTILILLLLSVVFFSINCGVIDMSVIDIFRTLMGNGTYQQNLVLFQLRLPRIIISVLIGIGMATAGATLQGLTGNDLADPGILGISSGAGFFVLIYIAIFSTMGISTIILPILAFTGGLCAAIIIYILTYKRQERISATRLLLTGIAVNTAINAATLFITLSLNRQQFQFTQLWTAGSIWGDEWKYVLVLLPIVIALFIMIYYKSNVLNILNTGQETAIGLGLNVNREFIILSILAVGLASASVAVGGSILFVGLIAPHLSRKLVGPNHKIFLPASALLGGLLLLGADTIGRMILPSTEIPAGIIVSIIGTPYFLYLVKSSK</sequence>
<reference evidence="9 10" key="1">
    <citation type="submission" date="2018-08" db="EMBL/GenBank/DDBJ databases">
        <title>Murine metabolic-syndrome-specific gut microbial biobank.</title>
        <authorList>
            <person name="Liu C."/>
        </authorList>
    </citation>
    <scope>NUCLEOTIDE SEQUENCE [LARGE SCALE GENOMIC DNA]</scope>
    <source>
        <strain evidence="9 10">583</strain>
    </source>
</reference>
<accession>A0A845R1Q6</accession>
<comment type="subcellular location">
    <subcellularLocation>
        <location evidence="1">Cell membrane</location>
        <topology evidence="1">Multi-pass membrane protein</topology>
    </subcellularLocation>
</comment>
<comment type="similarity">
    <text evidence="2">Belongs to the binding-protein-dependent transport system permease family. FecCD subfamily.</text>
</comment>
<feature type="transmembrane region" description="Helical" evidence="8">
    <location>
        <begin position="61"/>
        <end position="81"/>
    </location>
</feature>
<evidence type="ECO:0000256" key="2">
    <source>
        <dbReference type="ARBA" id="ARBA00007935"/>
    </source>
</evidence>
<evidence type="ECO:0000256" key="1">
    <source>
        <dbReference type="ARBA" id="ARBA00004651"/>
    </source>
</evidence>
<dbReference type="Proteomes" id="UP000467132">
    <property type="component" value="Unassembled WGS sequence"/>
</dbReference>
<keyword evidence="10" id="KW-1185">Reference proteome</keyword>
<feature type="transmembrane region" description="Helical" evidence="8">
    <location>
        <begin position="312"/>
        <end position="330"/>
    </location>
</feature>
<name>A0A845R1Q6_9CLOT</name>
<dbReference type="PANTHER" id="PTHR30472">
    <property type="entry name" value="FERRIC ENTEROBACTIN TRANSPORT SYSTEM PERMEASE PROTEIN"/>
    <property type="match status" value="1"/>
</dbReference>
<dbReference type="InterPro" id="IPR000522">
    <property type="entry name" value="ABC_transptr_permease_BtuC"/>
</dbReference>
<feature type="transmembrane region" description="Helical" evidence="8">
    <location>
        <begin position="12"/>
        <end position="41"/>
    </location>
</feature>
<dbReference type="Pfam" id="PF01032">
    <property type="entry name" value="FecCD"/>
    <property type="match status" value="1"/>
</dbReference>
<proteinExistence type="inferred from homology"/>
<dbReference type="RefSeq" id="WP_160198658.1">
    <property type="nucleotide sequence ID" value="NZ_QXXA01000024.1"/>
</dbReference>
<keyword evidence="5 8" id="KW-0812">Transmembrane</keyword>
<dbReference type="AlphaFoldDB" id="A0A845R1Q6"/>
<evidence type="ECO:0000313" key="9">
    <source>
        <dbReference type="EMBL" id="NBI08194.1"/>
    </source>
</evidence>
<keyword evidence="4" id="KW-1003">Cell membrane</keyword>
<dbReference type="PANTHER" id="PTHR30472:SF64">
    <property type="entry name" value="IRON(3+)-HYDROXAMATE IMPORT SYSTEM PERMEASE PROTEIN FHUG"/>
    <property type="match status" value="1"/>
</dbReference>
<protein>
    <submittedName>
        <fullName evidence="9">Iron ABC transporter permease</fullName>
    </submittedName>
</protein>
<evidence type="ECO:0000256" key="6">
    <source>
        <dbReference type="ARBA" id="ARBA00022989"/>
    </source>
</evidence>
<evidence type="ECO:0000313" key="10">
    <source>
        <dbReference type="Proteomes" id="UP000467132"/>
    </source>
</evidence>
<evidence type="ECO:0000256" key="8">
    <source>
        <dbReference type="SAM" id="Phobius"/>
    </source>
</evidence>
<dbReference type="GO" id="GO:0022857">
    <property type="term" value="F:transmembrane transporter activity"/>
    <property type="evidence" value="ECO:0007669"/>
    <property type="project" value="InterPro"/>
</dbReference>
<feature type="transmembrane region" description="Helical" evidence="8">
    <location>
        <begin position="283"/>
        <end position="306"/>
    </location>
</feature>
<gene>
    <name evidence="9" type="ORF">D3Z33_15145</name>
</gene>
<dbReference type="Gene3D" id="1.10.3470.10">
    <property type="entry name" value="ABC transporter involved in vitamin B12 uptake, BtuC"/>
    <property type="match status" value="1"/>
</dbReference>
<dbReference type="CDD" id="cd06550">
    <property type="entry name" value="TM_ABC_iron-siderophores_like"/>
    <property type="match status" value="1"/>
</dbReference>
<dbReference type="FunFam" id="1.10.3470.10:FF:000001">
    <property type="entry name" value="Vitamin B12 ABC transporter permease BtuC"/>
    <property type="match status" value="1"/>
</dbReference>
<keyword evidence="6 8" id="KW-1133">Transmembrane helix</keyword>
<feature type="transmembrane region" description="Helical" evidence="8">
    <location>
        <begin position="196"/>
        <end position="215"/>
    </location>
</feature>
<comment type="caution">
    <text evidence="9">The sequence shown here is derived from an EMBL/GenBank/DDBJ whole genome shotgun (WGS) entry which is preliminary data.</text>
</comment>
<keyword evidence="3" id="KW-0813">Transport</keyword>
<dbReference type="InterPro" id="IPR037294">
    <property type="entry name" value="ABC_BtuC-like"/>
</dbReference>
<evidence type="ECO:0000256" key="7">
    <source>
        <dbReference type="ARBA" id="ARBA00023136"/>
    </source>
</evidence>
<evidence type="ECO:0000256" key="4">
    <source>
        <dbReference type="ARBA" id="ARBA00022475"/>
    </source>
</evidence>
<organism evidence="9 10">
    <name type="scientific">Senegalia massiliensis</name>
    <dbReference type="NCBI Taxonomy" id="1720316"/>
    <lineage>
        <taxon>Bacteria</taxon>
        <taxon>Bacillati</taxon>
        <taxon>Bacillota</taxon>
        <taxon>Clostridia</taxon>
        <taxon>Eubacteriales</taxon>
        <taxon>Clostridiaceae</taxon>
        <taxon>Senegalia</taxon>
    </lineage>
</organism>